<keyword evidence="6" id="KW-1185">Reference proteome</keyword>
<dbReference type="GO" id="GO:0016020">
    <property type="term" value="C:membrane"/>
    <property type="evidence" value="ECO:0007669"/>
    <property type="project" value="InterPro"/>
</dbReference>
<dbReference type="InterPro" id="IPR038577">
    <property type="entry name" value="GT10-like_C_sf"/>
</dbReference>
<reference evidence="5" key="1">
    <citation type="submission" date="2020-09" db="EMBL/GenBank/DDBJ databases">
        <authorList>
            <person name="Zhang D."/>
            <person name="Hatherill J.R."/>
            <person name="Ramirez J.F."/>
            <person name="Edinger B."/>
            <person name="Balarin R."/>
            <person name="Sullivan A."/>
            <person name="Humpal K.M."/>
            <person name="Guseva A."/>
            <person name="Butela K.A."/>
            <person name="Garlena R.A."/>
            <person name="Russell D.A."/>
            <person name="Pope W.H."/>
            <person name="Jacobs-Sera D."/>
            <person name="Hatfull G.F."/>
        </authorList>
    </citation>
    <scope>NUCLEOTIDE SEQUENCE</scope>
</reference>
<dbReference type="Gene3D" id="3.40.50.11660">
    <property type="entry name" value="Glycosyl transferase family 10, C-terminal domain"/>
    <property type="match status" value="1"/>
</dbReference>
<evidence type="ECO:0000313" key="5">
    <source>
        <dbReference type="EMBL" id="QPX48272.1"/>
    </source>
</evidence>
<evidence type="ECO:0000256" key="3">
    <source>
        <dbReference type="ARBA" id="ARBA00022679"/>
    </source>
</evidence>
<keyword evidence="2" id="KW-0328">Glycosyltransferase</keyword>
<dbReference type="Pfam" id="PF00852">
    <property type="entry name" value="Glyco_transf_10"/>
    <property type="match status" value="1"/>
</dbReference>
<dbReference type="KEGG" id="vg:77946477"/>
<evidence type="ECO:0000259" key="4">
    <source>
        <dbReference type="Pfam" id="PF00852"/>
    </source>
</evidence>
<comment type="similarity">
    <text evidence="1">Belongs to the glycosyltransferase 10 family.</text>
</comment>
<name>A0A879R264_9CAUD</name>
<dbReference type="GeneID" id="77946477"/>
<feature type="domain" description="Fucosyltransferase C-terminal" evidence="4">
    <location>
        <begin position="126"/>
        <end position="239"/>
    </location>
</feature>
<dbReference type="PANTHER" id="PTHR11929:SF194">
    <property type="entry name" value="ALPHA-(1,3)-FUCOSYLTRANSFERASE 10"/>
    <property type="match status" value="1"/>
</dbReference>
<protein>
    <submittedName>
        <fullName evidence="5">Putative transferase</fullName>
    </submittedName>
</protein>
<dbReference type="EMBL" id="MW015081">
    <property type="protein sequence ID" value="QPX48272.1"/>
    <property type="molecule type" value="Genomic_DNA"/>
</dbReference>
<evidence type="ECO:0000313" key="6">
    <source>
        <dbReference type="Proteomes" id="UP000664915"/>
    </source>
</evidence>
<dbReference type="GO" id="GO:0008417">
    <property type="term" value="F:fucosyltransferase activity"/>
    <property type="evidence" value="ECO:0007669"/>
    <property type="project" value="InterPro"/>
</dbReference>
<accession>A0A879R264</accession>
<evidence type="ECO:0000256" key="1">
    <source>
        <dbReference type="ARBA" id="ARBA00008919"/>
    </source>
</evidence>
<proteinExistence type="inferred from homology"/>
<dbReference type="Proteomes" id="UP000664915">
    <property type="component" value="Segment"/>
</dbReference>
<dbReference type="InterPro" id="IPR001503">
    <property type="entry name" value="Glyco_trans_10"/>
</dbReference>
<evidence type="ECO:0000256" key="2">
    <source>
        <dbReference type="ARBA" id="ARBA00022676"/>
    </source>
</evidence>
<organism evidence="5 6">
    <name type="scientific">Synechococcus phage S-SRM01</name>
    <dbReference type="NCBI Taxonomy" id="2781608"/>
    <lineage>
        <taxon>Viruses</taxon>
        <taxon>Duplodnaviria</taxon>
        <taxon>Heunggongvirae</taxon>
        <taxon>Uroviricota</taxon>
        <taxon>Caudoviricetes</taxon>
        <taxon>Pantevenvirales</taxon>
        <taxon>Kyanoviridae</taxon>
        <taxon>Serangoonvirus</taxon>
        <taxon>Serangoonvirus essarone</taxon>
    </lineage>
</organism>
<dbReference type="SUPFAM" id="SSF53756">
    <property type="entry name" value="UDP-Glycosyltransferase/glycogen phosphorylase"/>
    <property type="match status" value="1"/>
</dbReference>
<sequence>MSKKKQYNLIGAGFNNYDNGNKASSIHKQESKFIEWVDSGAEETFYVDRYIGLAFDDDSSKKKYAWLLESANICPDVLEDVKRNYLHYVRVYDAIFTHHQELIQLHSKFKFAPLYGSWITKPELYEKSKLVSMICSNKVMCEGHQYRLSWAQKLQGQVDFYGRGFNEIQSKEEGLVDYMFSVAIENASYESYFTEKIQDCFSTATIPVYYGSPDIGKFFNPKGIITLTDDFDISQLTEEVYYDKLEAVKENLEIVKDFLINEDYIYKTYLQEL</sequence>
<keyword evidence="3 5" id="KW-0808">Transferase</keyword>
<dbReference type="PANTHER" id="PTHR11929">
    <property type="entry name" value="ALPHA- 1,3 -FUCOSYLTRANSFERASE"/>
    <property type="match status" value="1"/>
</dbReference>
<dbReference type="RefSeq" id="YP_010670282.1">
    <property type="nucleotide sequence ID" value="NC_070963.1"/>
</dbReference>
<dbReference type="InterPro" id="IPR055270">
    <property type="entry name" value="Glyco_tran_10_C"/>
</dbReference>